<dbReference type="InterPro" id="IPR029045">
    <property type="entry name" value="ClpP/crotonase-like_dom_sf"/>
</dbReference>
<dbReference type="InterPro" id="IPR052165">
    <property type="entry name" value="Membrane_assoc_protease"/>
</dbReference>
<dbReference type="Gene3D" id="3.90.226.10">
    <property type="entry name" value="2-enoyl-CoA Hydratase, Chain A, domain 1"/>
    <property type="match status" value="1"/>
</dbReference>
<dbReference type="PANTHER" id="PTHR33507">
    <property type="entry name" value="INNER MEMBRANE PROTEIN YBBJ"/>
    <property type="match status" value="1"/>
</dbReference>
<reference evidence="2" key="1">
    <citation type="submission" date="2018-05" db="EMBL/GenBank/DDBJ databases">
        <authorList>
            <person name="Lanie J.A."/>
            <person name="Ng W.-L."/>
            <person name="Kazmierczak K.M."/>
            <person name="Andrzejewski T.M."/>
            <person name="Davidsen T.M."/>
            <person name="Wayne K.J."/>
            <person name="Tettelin H."/>
            <person name="Glass J.I."/>
            <person name="Rusch D."/>
            <person name="Podicherti R."/>
            <person name="Tsui H.-C.T."/>
            <person name="Winkler M.E."/>
        </authorList>
    </citation>
    <scope>NUCLEOTIDE SEQUENCE</scope>
</reference>
<evidence type="ECO:0000313" key="2">
    <source>
        <dbReference type="EMBL" id="SVC58363.1"/>
    </source>
</evidence>
<gene>
    <name evidence="2" type="ORF">METZ01_LOCUS311217</name>
</gene>
<sequence>MRKTGRINKGNRPLKGAPLRSNILRTLRLATLASLVIFTMQVIGVVFASEINPKIIYKTEIRGAIQPSTASHLKRMIGDAASSSEVSAILIELDTPGGMLGPTREIVSEILVSEVPVITYVSPAGARAGSAGTFIVAASHVAAMAPTTNI</sequence>
<dbReference type="Pfam" id="PF25145">
    <property type="entry name" value="NfeD1b_N"/>
    <property type="match status" value="1"/>
</dbReference>
<feature type="non-terminal residue" evidence="2">
    <location>
        <position position="150"/>
    </location>
</feature>
<feature type="domain" description="NfeD1b N-terminal" evidence="1">
    <location>
        <begin position="57"/>
        <end position="149"/>
    </location>
</feature>
<dbReference type="AlphaFoldDB" id="A0A382NAZ7"/>
<dbReference type="EMBL" id="UINC01099246">
    <property type="protein sequence ID" value="SVC58363.1"/>
    <property type="molecule type" value="Genomic_DNA"/>
</dbReference>
<dbReference type="InterPro" id="IPR056738">
    <property type="entry name" value="NfeD1b_N"/>
</dbReference>
<accession>A0A382NAZ7</accession>
<dbReference type="SUPFAM" id="SSF52096">
    <property type="entry name" value="ClpP/crotonase"/>
    <property type="match status" value="1"/>
</dbReference>
<evidence type="ECO:0000259" key="1">
    <source>
        <dbReference type="Pfam" id="PF25145"/>
    </source>
</evidence>
<protein>
    <recommendedName>
        <fullName evidence="1">NfeD1b N-terminal domain-containing protein</fullName>
    </recommendedName>
</protein>
<proteinExistence type="predicted"/>
<organism evidence="2">
    <name type="scientific">marine metagenome</name>
    <dbReference type="NCBI Taxonomy" id="408172"/>
    <lineage>
        <taxon>unclassified sequences</taxon>
        <taxon>metagenomes</taxon>
        <taxon>ecological metagenomes</taxon>
    </lineage>
</organism>
<name>A0A382NAZ7_9ZZZZ</name>